<name>A0AAU7QG64_9GAMM</name>
<dbReference type="InterPro" id="IPR003723">
    <property type="entry name" value="Precorrin-6x_reduct"/>
</dbReference>
<keyword evidence="2" id="KW-0169">Cobalamin biosynthesis</keyword>
<dbReference type="PROSITE" id="PS51014">
    <property type="entry name" value="COBK_CBIJ"/>
    <property type="match status" value="1"/>
</dbReference>
<evidence type="ECO:0000313" key="4">
    <source>
        <dbReference type="EMBL" id="XBS71908.1"/>
    </source>
</evidence>
<evidence type="ECO:0000256" key="1">
    <source>
        <dbReference type="ARBA" id="ARBA00004953"/>
    </source>
</evidence>
<evidence type="ECO:0000256" key="3">
    <source>
        <dbReference type="ARBA" id="ARBA00023002"/>
    </source>
</evidence>
<evidence type="ECO:0000256" key="2">
    <source>
        <dbReference type="ARBA" id="ARBA00022573"/>
    </source>
</evidence>
<dbReference type="EMBL" id="CP157947">
    <property type="protein sequence ID" value="XBS71908.1"/>
    <property type="molecule type" value="Genomic_DNA"/>
</dbReference>
<dbReference type="GO" id="GO:0009236">
    <property type="term" value="P:cobalamin biosynthetic process"/>
    <property type="evidence" value="ECO:0007669"/>
    <property type="project" value="UniProtKB-KW"/>
</dbReference>
<dbReference type="PANTHER" id="PTHR36925:SF1">
    <property type="entry name" value="COBALT-PRECORRIN-6A REDUCTASE"/>
    <property type="match status" value="1"/>
</dbReference>
<dbReference type="NCBIfam" id="TIGR00715">
    <property type="entry name" value="precor6x_red"/>
    <property type="match status" value="1"/>
</dbReference>
<dbReference type="AlphaFoldDB" id="A0AAU7QG64"/>
<accession>A0AAU7QG64</accession>
<dbReference type="Pfam" id="PF02571">
    <property type="entry name" value="CbiJ"/>
    <property type="match status" value="1"/>
</dbReference>
<dbReference type="GO" id="GO:0016994">
    <property type="term" value="F:precorrin-6A reductase activity"/>
    <property type="evidence" value="ECO:0007669"/>
    <property type="project" value="UniProtKB-EC"/>
</dbReference>
<dbReference type="EC" id="1.3.1.54" evidence="4"/>
<proteinExistence type="predicted"/>
<protein>
    <submittedName>
        <fullName evidence="4">Precorrin-6A reductase</fullName>
        <ecNumber evidence="4">1.3.1.54</ecNumber>
    </submittedName>
</protein>
<organism evidence="4">
    <name type="scientific">Acerihabitans sp. KWT182</name>
    <dbReference type="NCBI Taxonomy" id="3157919"/>
    <lineage>
        <taxon>Bacteria</taxon>
        <taxon>Pseudomonadati</taxon>
        <taxon>Pseudomonadota</taxon>
        <taxon>Gammaproteobacteria</taxon>
        <taxon>Enterobacterales</taxon>
        <taxon>Pectobacteriaceae</taxon>
        <taxon>Acerihabitans</taxon>
    </lineage>
</organism>
<sequence>MRRLRRTSSIFVSWGGGTSDALALCRILTRRGVPYSLSVATATGEALAAEVGGARQVGRLDSDGMLAWLSGADRVIDASHPYAEQASLTLADACRRLGVPLTRYERPSDIDAIARPGLLFPVDGIEQACERAARFGPRVLLTTGSKRLADYVRLLPDKTLIVRVLPLSGILSQCEALGLGVNQVIAMTGPFSPELNLALYRRYRPDVMITKESGREGGYADKVLPCLDAGIPCVVIRRPVMHWPDVIATPDDFERRLERWLAAEDATAKG</sequence>
<gene>
    <name evidence="4" type="primary">cobK</name>
    <name evidence="4" type="ORF">ABK905_15095</name>
</gene>
<keyword evidence="3 4" id="KW-0560">Oxidoreductase</keyword>
<dbReference type="PANTHER" id="PTHR36925">
    <property type="entry name" value="COBALT-PRECORRIN-6A REDUCTASE"/>
    <property type="match status" value="1"/>
</dbReference>
<comment type="pathway">
    <text evidence="1">Cofactor biosynthesis; adenosylcobalamin biosynthesis.</text>
</comment>
<reference evidence="4" key="1">
    <citation type="submission" date="2024-06" db="EMBL/GenBank/DDBJ databases">
        <authorList>
            <person name="Coelho C."/>
            <person name="Bento M."/>
            <person name="Garcia E."/>
            <person name="Camelo A."/>
            <person name="Brandao I."/>
            <person name="Espirito Santo C."/>
            <person name="Trovao J."/>
            <person name="Verissimo A."/>
            <person name="Costa J."/>
            <person name="Tiago I."/>
        </authorList>
    </citation>
    <scope>NUCLEOTIDE SEQUENCE</scope>
    <source>
        <strain evidence="4">KWT182</strain>
    </source>
</reference>